<proteinExistence type="predicted"/>
<name>A0ABN9DQ28_9NEOB</name>
<sequence>MFLILVISGKMPLTLVVSGKNVPYIGGQWEERSLYWWSVRRMFLILVVSEKNVPYIDGQ</sequence>
<evidence type="ECO:0000313" key="3">
    <source>
        <dbReference type="Proteomes" id="UP001162483"/>
    </source>
</evidence>
<feature type="signal peptide" evidence="1">
    <location>
        <begin position="1"/>
        <end position="19"/>
    </location>
</feature>
<gene>
    <name evidence="2" type="ORF">SPARVUS_LOCUS7998078</name>
</gene>
<keyword evidence="3" id="KW-1185">Reference proteome</keyword>
<evidence type="ECO:0000313" key="2">
    <source>
        <dbReference type="EMBL" id="CAI9574557.1"/>
    </source>
</evidence>
<keyword evidence="1" id="KW-0732">Signal</keyword>
<reference evidence="2" key="1">
    <citation type="submission" date="2023-05" db="EMBL/GenBank/DDBJ databases">
        <authorList>
            <person name="Stuckert A."/>
        </authorList>
    </citation>
    <scope>NUCLEOTIDE SEQUENCE</scope>
</reference>
<organism evidence="2 3">
    <name type="scientific">Staurois parvus</name>
    <dbReference type="NCBI Taxonomy" id="386267"/>
    <lineage>
        <taxon>Eukaryota</taxon>
        <taxon>Metazoa</taxon>
        <taxon>Chordata</taxon>
        <taxon>Craniata</taxon>
        <taxon>Vertebrata</taxon>
        <taxon>Euteleostomi</taxon>
        <taxon>Amphibia</taxon>
        <taxon>Batrachia</taxon>
        <taxon>Anura</taxon>
        <taxon>Neobatrachia</taxon>
        <taxon>Ranoidea</taxon>
        <taxon>Ranidae</taxon>
        <taxon>Staurois</taxon>
    </lineage>
</organism>
<accession>A0ABN9DQ28</accession>
<protein>
    <submittedName>
        <fullName evidence="2">Uncharacterized protein</fullName>
    </submittedName>
</protein>
<evidence type="ECO:0000256" key="1">
    <source>
        <dbReference type="SAM" id="SignalP"/>
    </source>
</evidence>
<feature type="chain" id="PRO_5045358052" evidence="1">
    <location>
        <begin position="20"/>
        <end position="59"/>
    </location>
</feature>
<comment type="caution">
    <text evidence="2">The sequence shown here is derived from an EMBL/GenBank/DDBJ whole genome shotgun (WGS) entry which is preliminary data.</text>
</comment>
<dbReference type="Proteomes" id="UP001162483">
    <property type="component" value="Unassembled WGS sequence"/>
</dbReference>
<dbReference type="EMBL" id="CATNWA010014673">
    <property type="protein sequence ID" value="CAI9574557.1"/>
    <property type="molecule type" value="Genomic_DNA"/>
</dbReference>